<feature type="transmembrane region" description="Helical" evidence="10">
    <location>
        <begin position="79"/>
        <end position="104"/>
    </location>
</feature>
<dbReference type="PROSITE" id="PS50929">
    <property type="entry name" value="ABC_TM1F"/>
    <property type="match status" value="1"/>
</dbReference>
<dbReference type="PANTHER" id="PTHR24223:SF415">
    <property type="entry name" value="FI20190P1"/>
    <property type="match status" value="1"/>
</dbReference>
<evidence type="ECO:0000256" key="3">
    <source>
        <dbReference type="ARBA" id="ARBA00022448"/>
    </source>
</evidence>
<keyword evidence="9 10" id="KW-0472">Membrane</keyword>
<feature type="transmembrane region" description="Helical" evidence="10">
    <location>
        <begin position="298"/>
        <end position="318"/>
    </location>
</feature>
<dbReference type="PANTHER" id="PTHR24223">
    <property type="entry name" value="ATP-BINDING CASSETTE SUB-FAMILY C"/>
    <property type="match status" value="1"/>
</dbReference>
<dbReference type="Gene3D" id="3.40.50.300">
    <property type="entry name" value="P-loop containing nucleotide triphosphate hydrolases"/>
    <property type="match status" value="1"/>
</dbReference>
<dbReference type="CDD" id="cd03244">
    <property type="entry name" value="ABCC_MRP_domain2"/>
    <property type="match status" value="1"/>
</dbReference>
<feature type="domain" description="ABC transmembrane type-1" evidence="12">
    <location>
        <begin position="81"/>
        <end position="442"/>
    </location>
</feature>
<evidence type="ECO:0000256" key="5">
    <source>
        <dbReference type="ARBA" id="ARBA00022737"/>
    </source>
</evidence>
<dbReference type="GO" id="GO:0016020">
    <property type="term" value="C:membrane"/>
    <property type="evidence" value="ECO:0007669"/>
    <property type="project" value="InterPro"/>
</dbReference>
<feature type="transmembrane region" description="Helical" evidence="10">
    <location>
        <begin position="241"/>
        <end position="261"/>
    </location>
</feature>
<evidence type="ECO:0000256" key="2">
    <source>
        <dbReference type="ARBA" id="ARBA00009726"/>
    </source>
</evidence>
<evidence type="ECO:0000256" key="6">
    <source>
        <dbReference type="ARBA" id="ARBA00022741"/>
    </source>
</evidence>
<evidence type="ECO:0000256" key="10">
    <source>
        <dbReference type="SAM" id="Phobius"/>
    </source>
</evidence>
<dbReference type="InterPro" id="IPR003439">
    <property type="entry name" value="ABC_transporter-like_ATP-bd"/>
</dbReference>
<evidence type="ECO:0000259" key="11">
    <source>
        <dbReference type="PROSITE" id="PS50893"/>
    </source>
</evidence>
<feature type="transmembrane region" description="Helical" evidence="10">
    <location>
        <begin position="124"/>
        <end position="147"/>
    </location>
</feature>
<dbReference type="InterPro" id="IPR017871">
    <property type="entry name" value="ABC_transporter-like_CS"/>
</dbReference>
<dbReference type="GO" id="GO:0012505">
    <property type="term" value="C:endomembrane system"/>
    <property type="evidence" value="ECO:0007669"/>
    <property type="project" value="UniProtKB-SubCell"/>
</dbReference>
<feature type="domain" description="ABC transporter" evidence="11">
    <location>
        <begin position="480"/>
        <end position="714"/>
    </location>
</feature>
<dbReference type="InterPro" id="IPR003593">
    <property type="entry name" value="AAA+_ATPase"/>
</dbReference>
<dbReference type="GO" id="GO:0140359">
    <property type="term" value="F:ABC-type transporter activity"/>
    <property type="evidence" value="ECO:0007669"/>
    <property type="project" value="InterPro"/>
</dbReference>
<dbReference type="InterPro" id="IPR050173">
    <property type="entry name" value="ABC_transporter_C-like"/>
</dbReference>
<dbReference type="PROSITE" id="PS00211">
    <property type="entry name" value="ABC_TRANSPORTER_1"/>
    <property type="match status" value="1"/>
</dbReference>
<keyword evidence="4 10" id="KW-0812">Transmembrane</keyword>
<dbReference type="GO" id="GO:0005524">
    <property type="term" value="F:ATP binding"/>
    <property type="evidence" value="ECO:0007669"/>
    <property type="project" value="UniProtKB-KW"/>
</dbReference>
<feature type="transmembrane region" description="Helical" evidence="10">
    <location>
        <begin position="383"/>
        <end position="405"/>
    </location>
</feature>
<evidence type="ECO:0000259" key="12">
    <source>
        <dbReference type="PROSITE" id="PS50929"/>
    </source>
</evidence>
<dbReference type="SUPFAM" id="SSF90123">
    <property type="entry name" value="ABC transporter transmembrane region"/>
    <property type="match status" value="2"/>
</dbReference>
<dbReference type="PROSITE" id="PS50893">
    <property type="entry name" value="ABC_TRANSPORTER_2"/>
    <property type="match status" value="1"/>
</dbReference>
<evidence type="ECO:0000256" key="7">
    <source>
        <dbReference type="ARBA" id="ARBA00022840"/>
    </source>
</evidence>
<keyword evidence="13" id="KW-1185">Reference proteome</keyword>
<feature type="transmembrane region" description="Helical" evidence="10">
    <location>
        <begin position="196"/>
        <end position="212"/>
    </location>
</feature>
<name>A0A914L1I4_MELIC</name>
<evidence type="ECO:0000313" key="13">
    <source>
        <dbReference type="Proteomes" id="UP000887563"/>
    </source>
</evidence>
<dbReference type="InterPro" id="IPR011527">
    <property type="entry name" value="ABC1_TM_dom"/>
</dbReference>
<dbReference type="GO" id="GO:0016887">
    <property type="term" value="F:ATP hydrolysis activity"/>
    <property type="evidence" value="ECO:0007669"/>
    <property type="project" value="InterPro"/>
</dbReference>
<protein>
    <submittedName>
        <fullName evidence="14">Uncharacterized protein</fullName>
    </submittedName>
</protein>
<keyword evidence="3" id="KW-0813">Transport</keyword>
<dbReference type="Pfam" id="PF00664">
    <property type="entry name" value="ABC_membrane"/>
    <property type="match status" value="2"/>
</dbReference>
<evidence type="ECO:0000256" key="4">
    <source>
        <dbReference type="ARBA" id="ARBA00022692"/>
    </source>
</evidence>
<evidence type="ECO:0000313" key="14">
    <source>
        <dbReference type="WBParaSite" id="Minc3s00224g07954"/>
    </source>
</evidence>
<comment type="similarity">
    <text evidence="2">Belongs to the ABC transporter superfamily. ABCC family. Conjugate transporter (TC 3.A.1.208) subfamily.</text>
</comment>
<sequence>MSLMSVHSAGSFTNTLRRRTQSSRSSLKKSRISINERKTTKTIVENKVGGKLIEKEEAEAGRVSPSIYLAYFAAMRWPIFIGFIFFLFSQFVLNIVQSLWLTSWSDDNSNITLKEPKMSVSVRFFIYVLVGLGIVLSLGLSNILQIIGAVSASIRLHGPLLDRVLHAPISFFDTTPLGRILNRFGKVKRRGRRERFGILYNLSFLMWTAEMGRNSNSRFTTFFPSDFRNFGKISDFRQFRFPVPSSFPTLFWWTGLSLLLGKEFDVVDLRLASTFRMLGFSLLMVLQVFILISLSMPIFIILIVPTVLFYLLILHYFIPTSRQLQRLTSVTRSPLYNLFAETINGTTSIRAYGVVQTFFSHFCSKLDIQIGCRYFSLIANRWLSVRLELIGNLLILFCSVMAVFSRDWGTATAGLIGLAISKSLDITVILGFLVRNINDAEMSIVSVERILEYRDCPQEASWKSSKGREPPSDWPSRGAVHFQKYSCRYRPELDLSLRGITAEIKPGEKVGIVGRTGAGKTSFALALFRIIEAAEGRILIDGVNIAKVGLQELRSRITIIPQDPVLFSGTLRFNLDPFNVYKDHELWTALEQVHLKQFVEAQPKKLFYEIAESGENISVGQRQLLCMARAILRRSPLIVLDEATASIDSQTDELIQRAIRTEFSRSTILTIAHRISTVMDYDRIMVLSAGKLVEFDTPEKLAAEKTSHFHALVKNSSNIEK</sequence>
<dbReference type="InterPro" id="IPR036640">
    <property type="entry name" value="ABC1_TM_sf"/>
</dbReference>
<dbReference type="InterPro" id="IPR027417">
    <property type="entry name" value="P-loop_NTPase"/>
</dbReference>
<keyword evidence="7" id="KW-0067">ATP-binding</keyword>
<evidence type="ECO:0000256" key="8">
    <source>
        <dbReference type="ARBA" id="ARBA00022989"/>
    </source>
</evidence>
<accession>A0A914L1I4</accession>
<dbReference type="Gene3D" id="1.20.1560.10">
    <property type="entry name" value="ABC transporter type 1, transmembrane domain"/>
    <property type="match status" value="2"/>
</dbReference>
<dbReference type="AlphaFoldDB" id="A0A914L1I4"/>
<dbReference type="Proteomes" id="UP000887563">
    <property type="component" value="Unplaced"/>
</dbReference>
<dbReference type="Pfam" id="PF00005">
    <property type="entry name" value="ABC_tran"/>
    <property type="match status" value="1"/>
</dbReference>
<comment type="subcellular location">
    <subcellularLocation>
        <location evidence="1">Endomembrane system</location>
        <topology evidence="1">Multi-pass membrane protein</topology>
    </subcellularLocation>
</comment>
<reference evidence="14" key="1">
    <citation type="submission" date="2022-11" db="UniProtKB">
        <authorList>
            <consortium name="WormBaseParasite"/>
        </authorList>
    </citation>
    <scope>IDENTIFICATION</scope>
</reference>
<feature type="transmembrane region" description="Helical" evidence="10">
    <location>
        <begin position="273"/>
        <end position="292"/>
    </location>
</feature>
<proteinExistence type="inferred from homology"/>
<evidence type="ECO:0000256" key="1">
    <source>
        <dbReference type="ARBA" id="ARBA00004127"/>
    </source>
</evidence>
<dbReference type="WBParaSite" id="Minc3s00224g07954">
    <property type="protein sequence ID" value="Minc3s00224g07954"/>
    <property type="gene ID" value="Minc3s00224g07954"/>
</dbReference>
<keyword evidence="8 10" id="KW-1133">Transmembrane helix</keyword>
<organism evidence="13 14">
    <name type="scientific">Meloidogyne incognita</name>
    <name type="common">Southern root-knot nematode worm</name>
    <name type="synonym">Oxyuris incognita</name>
    <dbReference type="NCBI Taxonomy" id="6306"/>
    <lineage>
        <taxon>Eukaryota</taxon>
        <taxon>Metazoa</taxon>
        <taxon>Ecdysozoa</taxon>
        <taxon>Nematoda</taxon>
        <taxon>Chromadorea</taxon>
        <taxon>Rhabditida</taxon>
        <taxon>Tylenchina</taxon>
        <taxon>Tylenchomorpha</taxon>
        <taxon>Tylenchoidea</taxon>
        <taxon>Meloidogynidae</taxon>
        <taxon>Meloidogyninae</taxon>
        <taxon>Meloidogyne</taxon>
        <taxon>Meloidogyne incognita group</taxon>
    </lineage>
</organism>
<evidence type="ECO:0000256" key="9">
    <source>
        <dbReference type="ARBA" id="ARBA00023136"/>
    </source>
</evidence>
<keyword evidence="5" id="KW-0677">Repeat</keyword>
<dbReference type="SUPFAM" id="SSF52540">
    <property type="entry name" value="P-loop containing nucleoside triphosphate hydrolases"/>
    <property type="match status" value="1"/>
</dbReference>
<keyword evidence="6" id="KW-0547">Nucleotide-binding</keyword>
<dbReference type="SMART" id="SM00382">
    <property type="entry name" value="AAA"/>
    <property type="match status" value="1"/>
</dbReference>
<dbReference type="CDD" id="cd18603">
    <property type="entry name" value="ABC_6TM_MRP1_2_3_6_D2_like"/>
    <property type="match status" value="1"/>
</dbReference>
<dbReference type="FunFam" id="3.40.50.300:FF:000074">
    <property type="entry name" value="Multidrug resistance-associated protein 5 isoform 1"/>
    <property type="match status" value="1"/>
</dbReference>